<dbReference type="RefSeq" id="WP_093837702.1">
    <property type="nucleotide sequence ID" value="NZ_FOLM01000002.1"/>
</dbReference>
<evidence type="ECO:0000313" key="2">
    <source>
        <dbReference type="EMBL" id="SFC24446.1"/>
    </source>
</evidence>
<evidence type="ECO:0000313" key="3">
    <source>
        <dbReference type="Proteomes" id="UP000199207"/>
    </source>
</evidence>
<dbReference type="EMBL" id="FOLM01000002">
    <property type="protein sequence ID" value="SFC24446.1"/>
    <property type="molecule type" value="Genomic_DNA"/>
</dbReference>
<keyword evidence="3" id="KW-1185">Reference proteome</keyword>
<feature type="chain" id="PRO_5039596094" description="Lipoprotein" evidence="1">
    <location>
        <begin position="26"/>
        <end position="154"/>
    </location>
</feature>
<evidence type="ECO:0008006" key="4">
    <source>
        <dbReference type="Google" id="ProtNLM"/>
    </source>
</evidence>
<dbReference type="PROSITE" id="PS51257">
    <property type="entry name" value="PROKAR_LIPOPROTEIN"/>
    <property type="match status" value="1"/>
</dbReference>
<sequence length="154" mass="16636">MTVPRPRRPTAALLATLLAATAGCAGPFGADGGVRVEGAAPTARPHTGPVYVSDPAAQPLRRPERFGITEFVSLSRLRWESWDEPVAFAEGMVAGTWCLPDCLAEPYPATVELRDPVPVEAVYYYSRATVRSPDLPAELAGELLDFPLNIPYQE</sequence>
<dbReference type="OrthoDB" id="4205682at2"/>
<dbReference type="Proteomes" id="UP000199207">
    <property type="component" value="Unassembled WGS sequence"/>
</dbReference>
<dbReference type="STRING" id="910347.SAMN05421773_102425"/>
<gene>
    <name evidence="2" type="ORF">SAMN05421773_102425</name>
</gene>
<dbReference type="AlphaFoldDB" id="A0A1I1HKU4"/>
<proteinExistence type="predicted"/>
<keyword evidence="1" id="KW-0732">Signal</keyword>
<accession>A0A1I1HKU4</accession>
<evidence type="ECO:0000256" key="1">
    <source>
        <dbReference type="SAM" id="SignalP"/>
    </source>
</evidence>
<organism evidence="2 3">
    <name type="scientific">Streptomyces aidingensis</name>
    <dbReference type="NCBI Taxonomy" id="910347"/>
    <lineage>
        <taxon>Bacteria</taxon>
        <taxon>Bacillati</taxon>
        <taxon>Actinomycetota</taxon>
        <taxon>Actinomycetes</taxon>
        <taxon>Kitasatosporales</taxon>
        <taxon>Streptomycetaceae</taxon>
        <taxon>Streptomyces</taxon>
    </lineage>
</organism>
<name>A0A1I1HKU4_9ACTN</name>
<feature type="signal peptide" evidence="1">
    <location>
        <begin position="1"/>
        <end position="25"/>
    </location>
</feature>
<protein>
    <recommendedName>
        <fullName evidence="4">Lipoprotein</fullName>
    </recommendedName>
</protein>
<reference evidence="2 3" key="1">
    <citation type="submission" date="2016-10" db="EMBL/GenBank/DDBJ databases">
        <authorList>
            <person name="de Groot N.N."/>
        </authorList>
    </citation>
    <scope>NUCLEOTIDE SEQUENCE [LARGE SCALE GENOMIC DNA]</scope>
    <source>
        <strain evidence="2 3">CGMCC 4.5739</strain>
    </source>
</reference>